<organism evidence="1 2">
    <name type="scientific">Phytophthora infestans (strain T30-4)</name>
    <name type="common">Potato late blight agent</name>
    <dbReference type="NCBI Taxonomy" id="403677"/>
    <lineage>
        <taxon>Eukaryota</taxon>
        <taxon>Sar</taxon>
        <taxon>Stramenopiles</taxon>
        <taxon>Oomycota</taxon>
        <taxon>Peronosporomycetes</taxon>
        <taxon>Peronosporales</taxon>
        <taxon>Peronosporaceae</taxon>
        <taxon>Phytophthora</taxon>
    </lineage>
</organism>
<dbReference type="HOGENOM" id="CLU_3128338_0_0_1"/>
<sequence>MAVGSDSNQVGVGVTGSVYYHARAKGPRRTASVHAPKASGACCQLAKPKL</sequence>
<dbReference type="AlphaFoldDB" id="D0P2R6"/>
<protein>
    <submittedName>
        <fullName evidence="1">Uncharacterized protein</fullName>
    </submittedName>
</protein>
<reference evidence="2" key="1">
    <citation type="journal article" date="2009" name="Nature">
        <title>Genome sequence and analysis of the Irish potato famine pathogen Phytophthora infestans.</title>
        <authorList>
            <consortium name="The Broad Institute Genome Sequencing Platform"/>
            <person name="Haas B.J."/>
            <person name="Kamoun S."/>
            <person name="Zody M.C."/>
            <person name="Jiang R.H."/>
            <person name="Handsaker R.E."/>
            <person name="Cano L.M."/>
            <person name="Grabherr M."/>
            <person name="Kodira C.D."/>
            <person name="Raffaele S."/>
            <person name="Torto-Alalibo T."/>
            <person name="Bozkurt T.O."/>
            <person name="Ah-Fong A.M."/>
            <person name="Alvarado L."/>
            <person name="Anderson V.L."/>
            <person name="Armstrong M.R."/>
            <person name="Avrova A."/>
            <person name="Baxter L."/>
            <person name="Beynon J."/>
            <person name="Boevink P.C."/>
            <person name="Bollmann S.R."/>
            <person name="Bos J.I."/>
            <person name="Bulone V."/>
            <person name="Cai G."/>
            <person name="Cakir C."/>
            <person name="Carrington J.C."/>
            <person name="Chawner M."/>
            <person name="Conti L."/>
            <person name="Costanzo S."/>
            <person name="Ewan R."/>
            <person name="Fahlgren N."/>
            <person name="Fischbach M.A."/>
            <person name="Fugelstad J."/>
            <person name="Gilroy E.M."/>
            <person name="Gnerre S."/>
            <person name="Green P.J."/>
            <person name="Grenville-Briggs L.J."/>
            <person name="Griffith J."/>
            <person name="Grunwald N.J."/>
            <person name="Horn K."/>
            <person name="Horner N.R."/>
            <person name="Hu C.H."/>
            <person name="Huitema E."/>
            <person name="Jeong D.H."/>
            <person name="Jones A.M."/>
            <person name="Jones J.D."/>
            <person name="Jones R.W."/>
            <person name="Karlsson E.K."/>
            <person name="Kunjeti S.G."/>
            <person name="Lamour K."/>
            <person name="Liu Z."/>
            <person name="Ma L."/>
            <person name="Maclean D."/>
            <person name="Chibucos M.C."/>
            <person name="McDonald H."/>
            <person name="McWalters J."/>
            <person name="Meijer H.J."/>
            <person name="Morgan W."/>
            <person name="Morris P.F."/>
            <person name="Munro C.A."/>
            <person name="O'Neill K."/>
            <person name="Ospina-Giraldo M."/>
            <person name="Pinzon A."/>
            <person name="Pritchard L."/>
            <person name="Ramsahoye B."/>
            <person name="Ren Q."/>
            <person name="Restrepo S."/>
            <person name="Roy S."/>
            <person name="Sadanandom A."/>
            <person name="Savidor A."/>
            <person name="Schornack S."/>
            <person name="Schwartz D.C."/>
            <person name="Schumann U.D."/>
            <person name="Schwessinger B."/>
            <person name="Seyer L."/>
            <person name="Sharpe T."/>
            <person name="Silvar C."/>
            <person name="Song J."/>
            <person name="Studholme D.J."/>
            <person name="Sykes S."/>
            <person name="Thines M."/>
            <person name="van de Vondervoort P.J."/>
            <person name="Phuntumart V."/>
            <person name="Wawra S."/>
            <person name="Weide R."/>
            <person name="Win J."/>
            <person name="Young C."/>
            <person name="Zhou S."/>
            <person name="Fry W."/>
            <person name="Meyers B.C."/>
            <person name="van West P."/>
            <person name="Ristaino J."/>
            <person name="Govers F."/>
            <person name="Birch P.R."/>
            <person name="Whisson S.C."/>
            <person name="Judelson H.S."/>
            <person name="Nusbaum C."/>
        </authorList>
    </citation>
    <scope>NUCLEOTIDE SEQUENCE [LARGE SCALE GENOMIC DNA]</scope>
    <source>
        <strain evidence="2">T30-4</strain>
    </source>
</reference>
<evidence type="ECO:0000313" key="1">
    <source>
        <dbReference type="EMBL" id="EEY56732.1"/>
    </source>
</evidence>
<evidence type="ECO:0000313" key="2">
    <source>
        <dbReference type="Proteomes" id="UP000006643"/>
    </source>
</evidence>
<dbReference type="KEGG" id="pif:PITG_20408"/>
<name>D0P2R6_PHYIT</name>
<proteinExistence type="predicted"/>
<dbReference type="RefSeq" id="XP_002895409.1">
    <property type="nucleotide sequence ID" value="XM_002895363.1"/>
</dbReference>
<keyword evidence="2" id="KW-1185">Reference proteome</keyword>
<dbReference type="InParanoid" id="D0P2R6"/>
<dbReference type="VEuPathDB" id="FungiDB:PITG_20408"/>
<accession>D0P2R6</accession>
<dbReference type="Proteomes" id="UP000006643">
    <property type="component" value="Unassembled WGS sequence"/>
</dbReference>
<dbReference type="EMBL" id="DS028304">
    <property type="protein sequence ID" value="EEY56732.1"/>
    <property type="molecule type" value="Genomic_DNA"/>
</dbReference>
<gene>
    <name evidence="1" type="ORF">PITG_20408</name>
</gene>
<dbReference type="GeneID" id="9480043"/>